<dbReference type="OrthoDB" id="1086662at2"/>
<name>A0A5S3N599_9FLAO</name>
<protein>
    <submittedName>
        <fullName evidence="1">Uncharacterized protein</fullName>
    </submittedName>
</protein>
<dbReference type="Gene3D" id="2.60.40.2340">
    <property type="match status" value="1"/>
</dbReference>
<dbReference type="RefSeq" id="WP_138535488.1">
    <property type="nucleotide sequence ID" value="NZ_VANR01000003.1"/>
</dbReference>
<gene>
    <name evidence="1" type="ORF">FDT66_07175</name>
</gene>
<dbReference type="Proteomes" id="UP000307140">
    <property type="component" value="Unassembled WGS sequence"/>
</dbReference>
<dbReference type="EMBL" id="VANR01000003">
    <property type="protein sequence ID" value="TMM30538.1"/>
    <property type="molecule type" value="Genomic_DNA"/>
</dbReference>
<sequence length="426" mass="46972">MRSFIIISIFFLGTSIYCQSPDWSVNTSSYQHSMTFTIFLNVNGKTLTNSNDKVGAFVNDQPRGEANVVYNANAEKYVAYLSVLSNSSGETITFKIYDSEANTIVNTSQTEIFQINENVGGVFQSYSVAEPALKKDAVISSFSFLNIDTSNTTISDDIIDVKVPTSTDLTNLTPVFETVNNGKVFYQKAQKISGNATINFSSDVVLEVLSEDESVLKSYIVKVVKQNATSNPVITLSAISSTVNTMPIEITLTAENEISGLQKGDFVLENCFIYQIITTDNINFKLNTVATAQGNFSIHLPENMAVDVNNNGNLASNNLVVSFDDEAPKLIEISRQNPTEELNKASQIVFRVTFSEKVKEVSQEDFTTIANATVTVNQETESEYLVTVSNINNITGVVSLQLSETNNITDLFNNSLEFTKYQTYEK</sequence>
<keyword evidence="2" id="KW-1185">Reference proteome</keyword>
<organism evidence="1 2">
    <name type="scientific">Polaribacter aestuariivivens</name>
    <dbReference type="NCBI Taxonomy" id="2304626"/>
    <lineage>
        <taxon>Bacteria</taxon>
        <taxon>Pseudomonadati</taxon>
        <taxon>Bacteroidota</taxon>
        <taxon>Flavobacteriia</taxon>
        <taxon>Flavobacteriales</taxon>
        <taxon>Flavobacteriaceae</taxon>
    </lineage>
</organism>
<comment type="caution">
    <text evidence="1">The sequence shown here is derived from an EMBL/GenBank/DDBJ whole genome shotgun (WGS) entry which is preliminary data.</text>
</comment>
<evidence type="ECO:0000313" key="1">
    <source>
        <dbReference type="EMBL" id="TMM30538.1"/>
    </source>
</evidence>
<reference evidence="1 2" key="1">
    <citation type="submission" date="2019-05" db="EMBL/GenBank/DDBJ databases">
        <title>Polaribacter aestuariivivens sp. nov., isolated from a tidal flat.</title>
        <authorList>
            <person name="Yoon J.-H."/>
        </authorList>
    </citation>
    <scope>NUCLEOTIDE SEQUENCE [LARGE SCALE GENOMIC DNA]</scope>
    <source>
        <strain evidence="1 2">DBTF-3</strain>
    </source>
</reference>
<accession>A0A5S3N599</accession>
<dbReference type="AlphaFoldDB" id="A0A5S3N599"/>
<evidence type="ECO:0000313" key="2">
    <source>
        <dbReference type="Proteomes" id="UP000307140"/>
    </source>
</evidence>
<proteinExistence type="predicted"/>